<proteinExistence type="predicted"/>
<dbReference type="EMBL" id="KB202591">
    <property type="protein sequence ID" value="ESO89422.1"/>
    <property type="molecule type" value="Genomic_DNA"/>
</dbReference>
<feature type="transmembrane region" description="Helical" evidence="5">
    <location>
        <begin position="308"/>
        <end position="333"/>
    </location>
</feature>
<dbReference type="OMA" id="KWATKIQ"/>
<dbReference type="STRING" id="225164.V3ZYG8"/>
<feature type="transmembrane region" description="Helical" evidence="5">
    <location>
        <begin position="48"/>
        <end position="74"/>
    </location>
</feature>
<evidence type="ECO:0000256" key="2">
    <source>
        <dbReference type="ARBA" id="ARBA00022692"/>
    </source>
</evidence>
<keyword evidence="7" id="KW-1185">Reference proteome</keyword>
<feature type="transmembrane region" description="Helical" evidence="5">
    <location>
        <begin position="281"/>
        <end position="302"/>
    </location>
</feature>
<dbReference type="GO" id="GO:0016020">
    <property type="term" value="C:membrane"/>
    <property type="evidence" value="ECO:0007669"/>
    <property type="project" value="UniProtKB-SubCell"/>
</dbReference>
<dbReference type="AlphaFoldDB" id="V3ZYG8"/>
<gene>
    <name evidence="6" type="ORF">LOTGIDRAFT_179020</name>
</gene>
<dbReference type="GO" id="GO:0015179">
    <property type="term" value="F:L-amino acid transmembrane transporter activity"/>
    <property type="evidence" value="ECO:0007669"/>
    <property type="project" value="TreeGrafter"/>
</dbReference>
<keyword evidence="4 5" id="KW-0472">Membrane</keyword>
<organism evidence="6 7">
    <name type="scientific">Lottia gigantea</name>
    <name type="common">Giant owl limpet</name>
    <dbReference type="NCBI Taxonomy" id="225164"/>
    <lineage>
        <taxon>Eukaryota</taxon>
        <taxon>Metazoa</taxon>
        <taxon>Spiralia</taxon>
        <taxon>Lophotrochozoa</taxon>
        <taxon>Mollusca</taxon>
        <taxon>Gastropoda</taxon>
        <taxon>Patellogastropoda</taxon>
        <taxon>Lottioidea</taxon>
        <taxon>Lottiidae</taxon>
        <taxon>Lottia</taxon>
    </lineage>
</organism>
<dbReference type="OrthoDB" id="3257095at2759"/>
<dbReference type="PANTHER" id="PTHR11785">
    <property type="entry name" value="AMINO ACID TRANSPORTER"/>
    <property type="match status" value="1"/>
</dbReference>
<dbReference type="GeneID" id="20244311"/>
<dbReference type="Gene3D" id="1.20.1740.10">
    <property type="entry name" value="Amino acid/polyamine transporter I"/>
    <property type="match status" value="1"/>
</dbReference>
<feature type="transmembrane region" description="Helical" evidence="5">
    <location>
        <begin position="86"/>
        <end position="103"/>
    </location>
</feature>
<name>V3ZYG8_LOTGI</name>
<feature type="transmembrane region" description="Helical" evidence="5">
    <location>
        <begin position="115"/>
        <end position="137"/>
    </location>
</feature>
<reference evidence="6 7" key="1">
    <citation type="journal article" date="2013" name="Nature">
        <title>Insights into bilaterian evolution from three spiralian genomes.</title>
        <authorList>
            <person name="Simakov O."/>
            <person name="Marletaz F."/>
            <person name="Cho S.J."/>
            <person name="Edsinger-Gonzales E."/>
            <person name="Havlak P."/>
            <person name="Hellsten U."/>
            <person name="Kuo D.H."/>
            <person name="Larsson T."/>
            <person name="Lv J."/>
            <person name="Arendt D."/>
            <person name="Savage R."/>
            <person name="Osoegawa K."/>
            <person name="de Jong P."/>
            <person name="Grimwood J."/>
            <person name="Chapman J.A."/>
            <person name="Shapiro H."/>
            <person name="Aerts A."/>
            <person name="Otillar R.P."/>
            <person name="Terry A.Y."/>
            <person name="Boore J.L."/>
            <person name="Grigoriev I.V."/>
            <person name="Lindberg D.R."/>
            <person name="Seaver E.C."/>
            <person name="Weisblat D.A."/>
            <person name="Putnam N.H."/>
            <person name="Rokhsar D.S."/>
        </authorList>
    </citation>
    <scope>NUCLEOTIDE SEQUENCE [LARGE SCALE GENOMIC DNA]</scope>
</reference>
<sequence>MSLVLWTICGLFSTGCALCFAELGACIPQSGGEYVYIRRAFGDTLSFVCLWINFIIIQPVGNAASTLIFATYVLRPIYYDCEPPNSAIRLLGVCVFTLLTAINSFNVKWATKVQVIITGSKLIAILIVIVIGLVWIANGHTENFNNSFDGSDYRAGSIAIAFYSGFWAFGGWNYLSFLADEVIEPHRNLPLAIIISMMIIISVYLVANVAYFTVLTPTEMLQSSAVAVTFVEQTVPGIVYIMPVLIAISVMGSMNGAMLSMSRLFYVGSKNNHLPKIISMITIKFKTPAPSLIIMCILTIIMQNFKEIFYLIEMMGFGFTIILTSTLASLIYLRWKEPYLHRPIKLPLILPLTMLIISLVLVILTIYQKPQESGLALIIICSGLPLYFFGNWRHKPTFIQTILGNH</sequence>
<dbReference type="PANTHER" id="PTHR11785:SF528">
    <property type="entry name" value="AMINO ACID TRANSPORTER PROTEIN JHI-21"/>
    <property type="match status" value="1"/>
</dbReference>
<dbReference type="CTD" id="20244311"/>
<protein>
    <recommendedName>
        <fullName evidence="8">Amino acid permease/ SLC12A domain-containing protein</fullName>
    </recommendedName>
</protein>
<feature type="transmembrane region" description="Helical" evidence="5">
    <location>
        <begin position="157"/>
        <end position="179"/>
    </location>
</feature>
<dbReference type="HOGENOM" id="CLU_007946_3_0_1"/>
<feature type="transmembrane region" description="Helical" evidence="5">
    <location>
        <begin position="6"/>
        <end position="27"/>
    </location>
</feature>
<feature type="transmembrane region" description="Helical" evidence="5">
    <location>
        <begin position="191"/>
        <end position="214"/>
    </location>
</feature>
<dbReference type="PIRSF" id="PIRSF006060">
    <property type="entry name" value="AA_transporter"/>
    <property type="match status" value="1"/>
</dbReference>
<evidence type="ECO:0000256" key="4">
    <source>
        <dbReference type="ARBA" id="ARBA00023136"/>
    </source>
</evidence>
<evidence type="ECO:0008006" key="8">
    <source>
        <dbReference type="Google" id="ProtNLM"/>
    </source>
</evidence>
<feature type="transmembrane region" description="Helical" evidence="5">
    <location>
        <begin position="238"/>
        <end position="260"/>
    </location>
</feature>
<keyword evidence="3 5" id="KW-1133">Transmembrane helix</keyword>
<dbReference type="KEGG" id="lgi:LOTGIDRAFT_179020"/>
<feature type="transmembrane region" description="Helical" evidence="5">
    <location>
        <begin position="345"/>
        <end position="367"/>
    </location>
</feature>
<accession>V3ZYG8</accession>
<dbReference type="InterPro" id="IPR050598">
    <property type="entry name" value="AminoAcid_Transporter"/>
</dbReference>
<dbReference type="Proteomes" id="UP000030746">
    <property type="component" value="Unassembled WGS sequence"/>
</dbReference>
<dbReference type="InterPro" id="IPR002293">
    <property type="entry name" value="AA/rel_permease1"/>
</dbReference>
<evidence type="ECO:0000256" key="3">
    <source>
        <dbReference type="ARBA" id="ARBA00022989"/>
    </source>
</evidence>
<dbReference type="RefSeq" id="XP_009059785.1">
    <property type="nucleotide sequence ID" value="XM_009061537.1"/>
</dbReference>
<evidence type="ECO:0000313" key="7">
    <source>
        <dbReference type="Proteomes" id="UP000030746"/>
    </source>
</evidence>
<feature type="transmembrane region" description="Helical" evidence="5">
    <location>
        <begin position="373"/>
        <end position="390"/>
    </location>
</feature>
<keyword evidence="2 5" id="KW-0812">Transmembrane</keyword>
<evidence type="ECO:0000256" key="1">
    <source>
        <dbReference type="ARBA" id="ARBA00004141"/>
    </source>
</evidence>
<dbReference type="Pfam" id="PF13520">
    <property type="entry name" value="AA_permease_2"/>
    <property type="match status" value="1"/>
</dbReference>
<evidence type="ECO:0000256" key="5">
    <source>
        <dbReference type="SAM" id="Phobius"/>
    </source>
</evidence>
<comment type="subcellular location">
    <subcellularLocation>
        <location evidence="1">Membrane</location>
        <topology evidence="1">Multi-pass membrane protein</topology>
    </subcellularLocation>
</comment>
<evidence type="ECO:0000313" key="6">
    <source>
        <dbReference type="EMBL" id="ESO89422.1"/>
    </source>
</evidence>